<sequence length="484" mass="54200">MEAGPDPLEKRPNILMIFPDQWRGDWVHAISGIPVRTPNIDDMVARGVSFGRTWTPCPICAPARACLALGRSYDASPVRHNKDNLPLDQKTFYRLLLDSGYRVANLGKSDLLKQAHSWGADGRHIVDDRDGMAEIGFSDGFDSAGKHDSINAAERGCIDPYTDMLKSQGLIDDYVRDFEGRSLTSHEPVPLSDWLEGQWVEPVQAYTNIEPVEIPKDAYSDNFIGQAALDILKKFDGEDPWFTIVNFPGPHEPMDITPEMADAWRDAELPYPVGCHHPDETLVRNIRRHYAAMIENIDRWIGAFVDQLKAQGQYDNTVIVFASDHGEMLGDRNLWQKEVPFEPAVQVPLVISGAGIVARGNLPDTPANLIDLPATYLRMAGVTVPKEYSGYDLGPFLCGDEQMPRQDTQTGLGSWRAVTDGRYKLIVGLDETVPQVEIQFGQFDHSLPEPGKLYDLQKDPHELTNLWDEEKGIRDRLLALMPKS</sequence>
<name>A0A3T0MYX9_9RHOB</name>
<dbReference type="AlphaFoldDB" id="A0A3T0MYX9"/>
<dbReference type="PANTHER" id="PTHR42693">
    <property type="entry name" value="ARYLSULFATASE FAMILY MEMBER"/>
    <property type="match status" value="1"/>
</dbReference>
<dbReference type="KEGG" id="sedi:EBB79_03080"/>
<accession>A0A3T0MYX9</accession>
<dbReference type="Proteomes" id="UP000283063">
    <property type="component" value="Chromosome"/>
</dbReference>
<dbReference type="SUPFAM" id="SSF53649">
    <property type="entry name" value="Alkaline phosphatase-like"/>
    <property type="match status" value="1"/>
</dbReference>
<organism evidence="3 4">
    <name type="scientific">Parasedimentitalea marina</name>
    <dbReference type="NCBI Taxonomy" id="2483033"/>
    <lineage>
        <taxon>Bacteria</taxon>
        <taxon>Pseudomonadati</taxon>
        <taxon>Pseudomonadota</taxon>
        <taxon>Alphaproteobacteria</taxon>
        <taxon>Rhodobacterales</taxon>
        <taxon>Paracoccaceae</taxon>
        <taxon>Parasedimentitalea</taxon>
    </lineage>
</organism>
<proteinExistence type="inferred from homology"/>
<evidence type="ECO:0000313" key="4">
    <source>
        <dbReference type="Proteomes" id="UP000283063"/>
    </source>
</evidence>
<evidence type="ECO:0000256" key="1">
    <source>
        <dbReference type="ARBA" id="ARBA00008779"/>
    </source>
</evidence>
<feature type="domain" description="Sulfatase N-terminal" evidence="2">
    <location>
        <begin position="12"/>
        <end position="382"/>
    </location>
</feature>
<dbReference type="PANTHER" id="PTHR42693:SF33">
    <property type="entry name" value="ARYLSULFATASE"/>
    <property type="match status" value="1"/>
</dbReference>
<dbReference type="Gene3D" id="3.40.720.10">
    <property type="entry name" value="Alkaline Phosphatase, subunit A"/>
    <property type="match status" value="2"/>
</dbReference>
<dbReference type="InterPro" id="IPR000917">
    <property type="entry name" value="Sulfatase_N"/>
</dbReference>
<evidence type="ECO:0000259" key="2">
    <source>
        <dbReference type="Pfam" id="PF00884"/>
    </source>
</evidence>
<dbReference type="EMBL" id="CP033219">
    <property type="protein sequence ID" value="AZV76978.1"/>
    <property type="molecule type" value="Genomic_DNA"/>
</dbReference>
<evidence type="ECO:0000313" key="3">
    <source>
        <dbReference type="EMBL" id="AZV76978.1"/>
    </source>
</evidence>
<keyword evidence="4" id="KW-1185">Reference proteome</keyword>
<dbReference type="RefSeq" id="WP_127747520.1">
    <property type="nucleotide sequence ID" value="NZ_CP033219.1"/>
</dbReference>
<dbReference type="GO" id="GO:0004065">
    <property type="term" value="F:arylsulfatase activity"/>
    <property type="evidence" value="ECO:0007669"/>
    <property type="project" value="TreeGrafter"/>
</dbReference>
<dbReference type="InterPro" id="IPR017850">
    <property type="entry name" value="Alkaline_phosphatase_core_sf"/>
</dbReference>
<dbReference type="OrthoDB" id="9795675at2"/>
<comment type="similarity">
    <text evidence="1">Belongs to the sulfatase family.</text>
</comment>
<dbReference type="Pfam" id="PF00884">
    <property type="entry name" value="Sulfatase"/>
    <property type="match status" value="1"/>
</dbReference>
<protein>
    <submittedName>
        <fullName evidence="3">Choline-sulfatase</fullName>
    </submittedName>
</protein>
<reference evidence="3 4" key="1">
    <citation type="submission" date="2018-10" db="EMBL/GenBank/DDBJ databases">
        <title>Parasedimentitalea marina sp. nov., a psychrophilic bacterium isolated from deep seawater of the New Britain Trench.</title>
        <authorList>
            <person name="Cao J."/>
        </authorList>
    </citation>
    <scope>NUCLEOTIDE SEQUENCE [LARGE SCALE GENOMIC DNA]</scope>
    <source>
        <strain evidence="3 4">W43</strain>
    </source>
</reference>
<dbReference type="InterPro" id="IPR050738">
    <property type="entry name" value="Sulfatase"/>
</dbReference>
<gene>
    <name evidence="3" type="ORF">EBB79_03080</name>
</gene>